<dbReference type="RefSeq" id="WP_093572153.1">
    <property type="nucleotide sequence ID" value="NZ_FOWC01000001.1"/>
</dbReference>
<reference evidence="6 7" key="1">
    <citation type="submission" date="2016-10" db="EMBL/GenBank/DDBJ databases">
        <authorList>
            <person name="de Groot N.N."/>
        </authorList>
    </citation>
    <scope>NUCLEOTIDE SEQUENCE [LARGE SCALE GENOMIC DNA]</scope>
    <source>
        <strain evidence="6 7">DSM 44637</strain>
    </source>
</reference>
<evidence type="ECO:0000256" key="2">
    <source>
        <dbReference type="ARBA" id="ARBA00023125"/>
    </source>
</evidence>
<dbReference type="InterPro" id="IPR050109">
    <property type="entry name" value="HTH-type_TetR-like_transc_reg"/>
</dbReference>
<keyword evidence="3" id="KW-0804">Transcription</keyword>
<dbReference type="GO" id="GO:0000976">
    <property type="term" value="F:transcription cis-regulatory region binding"/>
    <property type="evidence" value="ECO:0007669"/>
    <property type="project" value="TreeGrafter"/>
</dbReference>
<evidence type="ECO:0000313" key="6">
    <source>
        <dbReference type="EMBL" id="SFO10700.1"/>
    </source>
</evidence>
<dbReference type="Gene3D" id="1.10.10.60">
    <property type="entry name" value="Homeodomain-like"/>
    <property type="match status" value="1"/>
</dbReference>
<keyword evidence="1" id="KW-0805">Transcription regulation</keyword>
<dbReference type="STRING" id="112413.SAMN05421854_101637"/>
<dbReference type="SUPFAM" id="SSF48498">
    <property type="entry name" value="Tetracyclin repressor-like, C-terminal domain"/>
    <property type="match status" value="1"/>
</dbReference>
<dbReference type="PANTHER" id="PTHR30055:SF148">
    <property type="entry name" value="TETR-FAMILY TRANSCRIPTIONAL REGULATOR"/>
    <property type="match status" value="1"/>
</dbReference>
<gene>
    <name evidence="6" type="ORF">SAMN05421854_101637</name>
</gene>
<dbReference type="SUPFAM" id="SSF46689">
    <property type="entry name" value="Homeodomain-like"/>
    <property type="match status" value="1"/>
</dbReference>
<evidence type="ECO:0000256" key="1">
    <source>
        <dbReference type="ARBA" id="ARBA00023015"/>
    </source>
</evidence>
<organism evidence="6 7">
    <name type="scientific">Amycolatopsis rubida</name>
    <dbReference type="NCBI Taxonomy" id="112413"/>
    <lineage>
        <taxon>Bacteria</taxon>
        <taxon>Bacillati</taxon>
        <taxon>Actinomycetota</taxon>
        <taxon>Actinomycetes</taxon>
        <taxon>Pseudonocardiales</taxon>
        <taxon>Pseudonocardiaceae</taxon>
        <taxon>Amycolatopsis</taxon>
    </lineage>
</organism>
<protein>
    <submittedName>
        <fullName evidence="6">DNA-binding transcriptional regulator, AcrR family</fullName>
    </submittedName>
</protein>
<sequence>MARQRDERIDHAVLVAVCELVRESGYSALTMEAIAQRAGTTKPAIRRRWKSQKHVVVAALAEARTGVAEIDTGCTCCDLAGHLDALRAGLEDPVFGRVLPALAVDLADDPELREDFLTSFWAPRREACAGSLRKARERGDLRPGQDVDLLLDLFAAPVVFRALFGHQELTREFVLEVVRALLSGVGTVEKGLCAHAGVSIGE</sequence>
<dbReference type="EMBL" id="FOWC01000001">
    <property type="protein sequence ID" value="SFO10700.1"/>
    <property type="molecule type" value="Genomic_DNA"/>
</dbReference>
<evidence type="ECO:0000259" key="5">
    <source>
        <dbReference type="PROSITE" id="PS50977"/>
    </source>
</evidence>
<accession>A0A1I5EH33</accession>
<keyword evidence="2 4" id="KW-0238">DNA-binding</keyword>
<evidence type="ECO:0000313" key="7">
    <source>
        <dbReference type="Proteomes" id="UP000199137"/>
    </source>
</evidence>
<dbReference type="Pfam" id="PF16859">
    <property type="entry name" value="TetR_C_11"/>
    <property type="match status" value="1"/>
</dbReference>
<dbReference type="InterPro" id="IPR009057">
    <property type="entry name" value="Homeodomain-like_sf"/>
</dbReference>
<name>A0A1I5EH33_9PSEU</name>
<proteinExistence type="predicted"/>
<dbReference type="InterPro" id="IPR036271">
    <property type="entry name" value="Tet_transcr_reg_TetR-rel_C_sf"/>
</dbReference>
<dbReference type="Pfam" id="PF00440">
    <property type="entry name" value="TetR_N"/>
    <property type="match status" value="1"/>
</dbReference>
<dbReference type="GO" id="GO:0003700">
    <property type="term" value="F:DNA-binding transcription factor activity"/>
    <property type="evidence" value="ECO:0007669"/>
    <property type="project" value="TreeGrafter"/>
</dbReference>
<dbReference type="AlphaFoldDB" id="A0A1I5EH33"/>
<feature type="domain" description="HTH tetR-type" evidence="5">
    <location>
        <begin position="7"/>
        <end position="67"/>
    </location>
</feature>
<evidence type="ECO:0000256" key="3">
    <source>
        <dbReference type="ARBA" id="ARBA00023163"/>
    </source>
</evidence>
<evidence type="ECO:0000256" key="4">
    <source>
        <dbReference type="PROSITE-ProRule" id="PRU00335"/>
    </source>
</evidence>
<dbReference type="InterPro" id="IPR011075">
    <property type="entry name" value="TetR_C"/>
</dbReference>
<dbReference type="Gene3D" id="1.10.357.10">
    <property type="entry name" value="Tetracycline Repressor, domain 2"/>
    <property type="match status" value="1"/>
</dbReference>
<dbReference type="OrthoDB" id="9796019at2"/>
<dbReference type="Proteomes" id="UP000199137">
    <property type="component" value="Unassembled WGS sequence"/>
</dbReference>
<dbReference type="InterPro" id="IPR001647">
    <property type="entry name" value="HTH_TetR"/>
</dbReference>
<dbReference type="PANTHER" id="PTHR30055">
    <property type="entry name" value="HTH-TYPE TRANSCRIPTIONAL REGULATOR RUTR"/>
    <property type="match status" value="1"/>
</dbReference>
<feature type="DNA-binding region" description="H-T-H motif" evidence="4">
    <location>
        <begin position="30"/>
        <end position="49"/>
    </location>
</feature>
<dbReference type="PROSITE" id="PS50977">
    <property type="entry name" value="HTH_TETR_2"/>
    <property type="match status" value="1"/>
</dbReference>